<dbReference type="Pfam" id="PF02687">
    <property type="entry name" value="FtsX"/>
    <property type="match status" value="2"/>
</dbReference>
<feature type="domain" description="ABC3 transporter permease C-terminal" evidence="7">
    <location>
        <begin position="685"/>
        <end position="791"/>
    </location>
</feature>
<feature type="transmembrane region" description="Helical" evidence="6">
    <location>
        <begin position="769"/>
        <end position="788"/>
    </location>
</feature>
<dbReference type="GO" id="GO:0022857">
    <property type="term" value="F:transmembrane transporter activity"/>
    <property type="evidence" value="ECO:0007669"/>
    <property type="project" value="TreeGrafter"/>
</dbReference>
<evidence type="ECO:0000256" key="4">
    <source>
        <dbReference type="ARBA" id="ARBA00022989"/>
    </source>
</evidence>
<keyword evidence="2" id="KW-1003">Cell membrane</keyword>
<dbReference type="RefSeq" id="WP_254163745.1">
    <property type="nucleotide sequence ID" value="NZ_JAHESF010000011.1"/>
</dbReference>
<gene>
    <name evidence="9" type="ORF">KK083_13360</name>
</gene>
<dbReference type="Pfam" id="PF12704">
    <property type="entry name" value="MacB_PCD"/>
    <property type="match status" value="2"/>
</dbReference>
<feature type="transmembrane region" description="Helical" evidence="6">
    <location>
        <begin position="344"/>
        <end position="365"/>
    </location>
</feature>
<reference evidence="9 10" key="1">
    <citation type="submission" date="2021-05" db="EMBL/GenBank/DDBJ databases">
        <title>A Polyphasic approach of four new species of the genus Ohtaekwangia: Ohtaekwangia histidinii sp. nov., Ohtaekwangia cretensis sp. nov., Ohtaekwangia indiensis sp. nov., Ohtaekwangia reichenbachii sp. nov. from diverse environment.</title>
        <authorList>
            <person name="Octaviana S."/>
        </authorList>
    </citation>
    <scope>NUCLEOTIDE SEQUENCE [LARGE SCALE GENOMIC DNA]</scope>
    <source>
        <strain evidence="9 10">PWU4</strain>
    </source>
</reference>
<feature type="transmembrane region" description="Helical" evidence="6">
    <location>
        <begin position="21"/>
        <end position="42"/>
    </location>
</feature>
<dbReference type="InterPro" id="IPR025857">
    <property type="entry name" value="MacB_PCD"/>
</dbReference>
<evidence type="ECO:0000256" key="1">
    <source>
        <dbReference type="ARBA" id="ARBA00004651"/>
    </source>
</evidence>
<name>A0AAP2DK93_9BACT</name>
<feature type="transmembrane region" description="Helical" evidence="6">
    <location>
        <begin position="430"/>
        <end position="451"/>
    </location>
</feature>
<evidence type="ECO:0000256" key="6">
    <source>
        <dbReference type="SAM" id="Phobius"/>
    </source>
</evidence>
<evidence type="ECO:0000256" key="5">
    <source>
        <dbReference type="ARBA" id="ARBA00023136"/>
    </source>
</evidence>
<dbReference type="AlphaFoldDB" id="A0AAP2DK93"/>
<feature type="transmembrane region" description="Helical" evidence="6">
    <location>
        <begin position="385"/>
        <end position="409"/>
    </location>
</feature>
<sequence>MISNYIKIAIRSLLKFKGYASINLIGLALGLTAGIMIMLYVMDELSYDDFHSKSDRIYRVESQFISSDAGSGPGGMETNAWGVGNVLRKDYPEVEAVLYTQRATSLLVSYEGRRIREQIHFASPEFFDIFTFPLKRGNAQKALNEPYSIVITENMEKKYFKGEDALNKTLVLGDTMQFVVTGVMENLPSNSHIQIDMLISFSTFTNVLVPQFNYEDGWGNINMRNYVLLKEGTDAEAFKEKAKGIYTERAAGMLRDWGVRANVVFMPLNKLYLTAASNGLGPLGSIDRVYLVSGIAVFVILLACINFINLTTARSVYRAKEVGLRKVVGSTRESLIRQFLSESFVLTLMALIIAIAFAGLLLPLFNQLLAKNYVVTSLMQPSVALGIVGLILVVTLLSGYYPALVMSGMRPAEVLKGKMQASARGGQLRRVLVIFQFVISVSLVLGTLIVLDQLSYMQQQELGFAKDEIFVVNAARAKAANPESRETFEEQLKSLAVVEDVTFTNSVPGNPGWVGQVAYPEGRSGEEAVSVEYMAIDDHYMKTLGLQLVAGRGFDAQREAELKDGLVLNETAVSMFGWASPEEAIGKKITSPSGYPEGEVIGVVKDYHQLGLQQKIGPMAMDYAPRNSYLYAVRYKAANTQQLISQVSDLWQKHFPGNDFNYFFLDQDFERQYQSEQRLARVFGLFATITIVIAVIGLLGLVSFMVSSRTKEIGVRKVLGADVLHITSLLSKEFLILVVVANVIAFPLAWYFADQWLQHFANRVDVDPLVFAVTLFIAVTITLITISFQTVKAAMADPVKSLRYE</sequence>
<evidence type="ECO:0000313" key="9">
    <source>
        <dbReference type="EMBL" id="MBT1697875.1"/>
    </source>
</evidence>
<evidence type="ECO:0000313" key="10">
    <source>
        <dbReference type="Proteomes" id="UP001319200"/>
    </source>
</evidence>
<dbReference type="GO" id="GO:0005886">
    <property type="term" value="C:plasma membrane"/>
    <property type="evidence" value="ECO:0007669"/>
    <property type="project" value="UniProtKB-SubCell"/>
</dbReference>
<feature type="transmembrane region" description="Helical" evidence="6">
    <location>
        <begin position="734"/>
        <end position="753"/>
    </location>
</feature>
<dbReference type="InterPro" id="IPR050250">
    <property type="entry name" value="Macrolide_Exporter_MacB"/>
</dbReference>
<feature type="domain" description="MacB-like periplasmic core" evidence="8">
    <location>
        <begin position="438"/>
        <end position="611"/>
    </location>
</feature>
<evidence type="ECO:0000256" key="2">
    <source>
        <dbReference type="ARBA" id="ARBA00022475"/>
    </source>
</evidence>
<dbReference type="EMBL" id="JAHESF010000011">
    <property type="protein sequence ID" value="MBT1697875.1"/>
    <property type="molecule type" value="Genomic_DNA"/>
</dbReference>
<evidence type="ECO:0000259" key="8">
    <source>
        <dbReference type="Pfam" id="PF12704"/>
    </source>
</evidence>
<proteinExistence type="predicted"/>
<keyword evidence="5 6" id="KW-0472">Membrane</keyword>
<feature type="domain" description="ABC3 transporter permease C-terminal" evidence="7">
    <location>
        <begin position="295"/>
        <end position="409"/>
    </location>
</feature>
<protein>
    <submittedName>
        <fullName evidence="9">ABC transporter permease</fullName>
    </submittedName>
</protein>
<dbReference type="PANTHER" id="PTHR30572:SF18">
    <property type="entry name" value="ABC-TYPE MACROLIDE FAMILY EXPORT SYSTEM PERMEASE COMPONENT 2"/>
    <property type="match status" value="1"/>
</dbReference>
<feature type="domain" description="MacB-like periplasmic core" evidence="8">
    <location>
        <begin position="22"/>
        <end position="243"/>
    </location>
</feature>
<organism evidence="9 10">
    <name type="scientific">Chryseosolibacter histidini</name>
    <dbReference type="NCBI Taxonomy" id="2782349"/>
    <lineage>
        <taxon>Bacteria</taxon>
        <taxon>Pseudomonadati</taxon>
        <taxon>Bacteroidota</taxon>
        <taxon>Cytophagia</taxon>
        <taxon>Cytophagales</taxon>
        <taxon>Chryseotaleaceae</taxon>
        <taxon>Chryseosolibacter</taxon>
    </lineage>
</organism>
<dbReference type="InterPro" id="IPR003838">
    <property type="entry name" value="ABC3_permease_C"/>
</dbReference>
<accession>A0AAP2DK93</accession>
<keyword evidence="4 6" id="KW-1133">Transmembrane helix</keyword>
<keyword evidence="3 6" id="KW-0812">Transmembrane</keyword>
<comment type="caution">
    <text evidence="9">The sequence shown here is derived from an EMBL/GenBank/DDBJ whole genome shotgun (WGS) entry which is preliminary data.</text>
</comment>
<evidence type="ECO:0000259" key="7">
    <source>
        <dbReference type="Pfam" id="PF02687"/>
    </source>
</evidence>
<dbReference type="Proteomes" id="UP001319200">
    <property type="component" value="Unassembled WGS sequence"/>
</dbReference>
<evidence type="ECO:0000256" key="3">
    <source>
        <dbReference type="ARBA" id="ARBA00022692"/>
    </source>
</evidence>
<keyword evidence="10" id="KW-1185">Reference proteome</keyword>
<feature type="transmembrane region" description="Helical" evidence="6">
    <location>
        <begin position="682"/>
        <end position="706"/>
    </location>
</feature>
<feature type="transmembrane region" description="Helical" evidence="6">
    <location>
        <begin position="289"/>
        <end position="310"/>
    </location>
</feature>
<dbReference type="PANTHER" id="PTHR30572">
    <property type="entry name" value="MEMBRANE COMPONENT OF TRANSPORTER-RELATED"/>
    <property type="match status" value="1"/>
</dbReference>
<comment type="subcellular location">
    <subcellularLocation>
        <location evidence="1">Cell membrane</location>
        <topology evidence="1">Multi-pass membrane protein</topology>
    </subcellularLocation>
</comment>